<dbReference type="AlphaFoldDB" id="A0A928Q2G9"/>
<feature type="domain" description="Large ribosomal subunit protein bL12 C-terminal" evidence="1">
    <location>
        <begin position="63"/>
        <end position="99"/>
    </location>
</feature>
<dbReference type="InterPro" id="IPR014719">
    <property type="entry name" value="Ribosomal_bL12_C/ClpS-like"/>
</dbReference>
<organism evidence="2 3">
    <name type="scientific">Faecalispora sporosphaeroides</name>
    <dbReference type="NCBI Taxonomy" id="1549"/>
    <lineage>
        <taxon>Bacteria</taxon>
        <taxon>Bacillati</taxon>
        <taxon>Bacillota</taxon>
        <taxon>Clostridia</taxon>
        <taxon>Eubacteriales</taxon>
        <taxon>Oscillospiraceae</taxon>
        <taxon>Faecalispora</taxon>
    </lineage>
</organism>
<dbReference type="InterPro" id="IPR013823">
    <property type="entry name" value="Ribosomal_bL12_C"/>
</dbReference>
<dbReference type="Pfam" id="PF00542">
    <property type="entry name" value="Ribosomal_L12"/>
    <property type="match status" value="1"/>
</dbReference>
<dbReference type="RefSeq" id="WP_326840288.1">
    <property type="nucleotide sequence ID" value="NZ_JBKWRC010000002.1"/>
</dbReference>
<evidence type="ECO:0000259" key="1">
    <source>
        <dbReference type="Pfam" id="PF00542"/>
    </source>
</evidence>
<accession>A0A928Q2G9</accession>
<gene>
    <name evidence="2" type="ORF">E7512_06965</name>
</gene>
<keyword evidence="2" id="KW-0689">Ribosomal protein</keyword>
<evidence type="ECO:0000313" key="3">
    <source>
        <dbReference type="Proteomes" id="UP000754750"/>
    </source>
</evidence>
<dbReference type="EMBL" id="SVNY01000003">
    <property type="protein sequence ID" value="MBE6833309.1"/>
    <property type="molecule type" value="Genomic_DNA"/>
</dbReference>
<evidence type="ECO:0000313" key="2">
    <source>
        <dbReference type="EMBL" id="MBE6833309.1"/>
    </source>
</evidence>
<sequence length="101" mass="11535">MEYSAIALVCVVGLLVYNEISALKKVIQNQEKRINQLAKLTGHENLSSYWVSDELKEQVIQLKQDGKRVEAIKKVREQTQMDLVEAKQYVDNLDEVVSSGR</sequence>
<comment type="caution">
    <text evidence="2">The sequence shown here is derived from an EMBL/GenBank/DDBJ whole genome shotgun (WGS) entry which is preliminary data.</text>
</comment>
<reference evidence="2" key="1">
    <citation type="submission" date="2019-04" db="EMBL/GenBank/DDBJ databases">
        <title>Evolution of Biomass-Degrading Anaerobic Consortia Revealed by Metagenomics.</title>
        <authorList>
            <person name="Peng X."/>
        </authorList>
    </citation>
    <scope>NUCLEOTIDE SEQUENCE</scope>
    <source>
        <strain evidence="2">SIG551</strain>
    </source>
</reference>
<name>A0A928Q2G9_9FIRM</name>
<dbReference type="SUPFAM" id="SSF54736">
    <property type="entry name" value="ClpS-like"/>
    <property type="match status" value="1"/>
</dbReference>
<dbReference type="GO" id="GO:0003735">
    <property type="term" value="F:structural constituent of ribosome"/>
    <property type="evidence" value="ECO:0007669"/>
    <property type="project" value="InterPro"/>
</dbReference>
<keyword evidence="2" id="KW-0687">Ribonucleoprotein</keyword>
<dbReference type="Gene3D" id="3.30.1390.10">
    <property type="match status" value="1"/>
</dbReference>
<dbReference type="GO" id="GO:0005840">
    <property type="term" value="C:ribosome"/>
    <property type="evidence" value="ECO:0007669"/>
    <property type="project" value="UniProtKB-KW"/>
</dbReference>
<proteinExistence type="predicted"/>
<dbReference type="Proteomes" id="UP000754750">
    <property type="component" value="Unassembled WGS sequence"/>
</dbReference>
<dbReference type="GO" id="GO:0006412">
    <property type="term" value="P:translation"/>
    <property type="evidence" value="ECO:0007669"/>
    <property type="project" value="InterPro"/>
</dbReference>
<protein>
    <submittedName>
        <fullName evidence="2">50S ribosomal protein L7/L12</fullName>
    </submittedName>
</protein>